<dbReference type="AlphaFoldDB" id="A0A9D1UGD8"/>
<gene>
    <name evidence="1" type="ORF">IAC47_00950</name>
</gene>
<reference evidence="1" key="1">
    <citation type="journal article" date="2021" name="PeerJ">
        <title>Extensive microbial diversity within the chicken gut microbiome revealed by metagenomics and culture.</title>
        <authorList>
            <person name="Gilroy R."/>
            <person name="Ravi A."/>
            <person name="Getino M."/>
            <person name="Pursley I."/>
            <person name="Horton D.L."/>
            <person name="Alikhan N.F."/>
            <person name="Baker D."/>
            <person name="Gharbi K."/>
            <person name="Hall N."/>
            <person name="Watson M."/>
            <person name="Adriaenssens E.M."/>
            <person name="Foster-Nyarko E."/>
            <person name="Jarju S."/>
            <person name="Secka A."/>
            <person name="Antonio M."/>
            <person name="Oren A."/>
            <person name="Chaudhuri R.R."/>
            <person name="La Ragione R."/>
            <person name="Hildebrand F."/>
            <person name="Pallen M.J."/>
        </authorList>
    </citation>
    <scope>NUCLEOTIDE SEQUENCE</scope>
    <source>
        <strain evidence="1">Gambia16-930</strain>
    </source>
</reference>
<name>A0A9D1UGD8_9BACT</name>
<evidence type="ECO:0000313" key="1">
    <source>
        <dbReference type="EMBL" id="HIW86832.1"/>
    </source>
</evidence>
<protein>
    <submittedName>
        <fullName evidence="1">Uncharacterized protein</fullName>
    </submittedName>
</protein>
<organism evidence="1 2">
    <name type="scientific">Candidatus Onthomorpha intestinigallinarum</name>
    <dbReference type="NCBI Taxonomy" id="2840880"/>
    <lineage>
        <taxon>Bacteria</taxon>
        <taxon>Pseudomonadati</taxon>
        <taxon>Bacteroidota</taxon>
        <taxon>Bacteroidia</taxon>
        <taxon>Bacteroidales</taxon>
        <taxon>Candidatus Onthomorpha</taxon>
    </lineage>
</organism>
<accession>A0A9D1UGD8</accession>
<proteinExistence type="predicted"/>
<evidence type="ECO:0000313" key="2">
    <source>
        <dbReference type="Proteomes" id="UP000824267"/>
    </source>
</evidence>
<sequence>MQTVKSQEIVRRFFEAVRRLKADKVIRGKQTFTARYGINRWNFNTLEKDVSRDIFQVAWLGFLVVDYKVSPWWLLVGEGAFYQDGWDADSVKILQNNCKRKESAS</sequence>
<dbReference type="EMBL" id="DXGG01000034">
    <property type="protein sequence ID" value="HIW86832.1"/>
    <property type="molecule type" value="Genomic_DNA"/>
</dbReference>
<dbReference type="Proteomes" id="UP000824267">
    <property type="component" value="Unassembled WGS sequence"/>
</dbReference>
<reference evidence="1" key="2">
    <citation type="submission" date="2021-04" db="EMBL/GenBank/DDBJ databases">
        <authorList>
            <person name="Gilroy R."/>
        </authorList>
    </citation>
    <scope>NUCLEOTIDE SEQUENCE</scope>
    <source>
        <strain evidence="1">Gambia16-930</strain>
    </source>
</reference>
<comment type="caution">
    <text evidence="1">The sequence shown here is derived from an EMBL/GenBank/DDBJ whole genome shotgun (WGS) entry which is preliminary data.</text>
</comment>